<comment type="caution">
    <text evidence="2">The sequence shown here is derived from an EMBL/GenBank/DDBJ whole genome shotgun (WGS) entry which is preliminary data.</text>
</comment>
<sequence length="309" mass="33305">MSSKDKSIDYLASGGRAWAVNVRRTVEWPGLVGTSNAYTTFSAASQACVLNSDDDIYGIGICLGLYLQWASLMVATWIAPEAACYARSIANTITIAVLTNTFKPPQVGSVIVLEWWIHGFDTFFLQLGTVPFSFKPITASAWSLEAVMVTWTAIIVANVTWQTMIRESAVIGCIVGAFFTSAGLVGILWNATHASNEKDKEPEKEGLRAAALSTCLQVVLGIIPIIETEITMRVNNIQMGETLSASGQLIILSVSIFFFVATVGGGLKNIIMSASHLPNRVSDVSRDCLCNLRSSIDVERLGQGSGVRK</sequence>
<name>A0A8H3U4Q2_VENIN</name>
<evidence type="ECO:0000313" key="3">
    <source>
        <dbReference type="Proteomes" id="UP000433883"/>
    </source>
</evidence>
<dbReference type="Proteomes" id="UP000433883">
    <property type="component" value="Unassembled WGS sequence"/>
</dbReference>
<gene>
    <name evidence="2" type="ORF">BLS_009910</name>
</gene>
<dbReference type="EMBL" id="WNWQ01000943">
    <property type="protein sequence ID" value="KAE9962898.1"/>
    <property type="molecule type" value="Genomic_DNA"/>
</dbReference>
<keyword evidence="1" id="KW-1133">Transmembrane helix</keyword>
<keyword evidence="1" id="KW-0812">Transmembrane</keyword>
<protein>
    <submittedName>
        <fullName evidence="2">Uncharacterized protein</fullName>
    </submittedName>
</protein>
<evidence type="ECO:0000313" key="2">
    <source>
        <dbReference type="EMBL" id="KAE9962898.1"/>
    </source>
</evidence>
<feature type="transmembrane region" description="Helical" evidence="1">
    <location>
        <begin position="142"/>
        <end position="163"/>
    </location>
</feature>
<feature type="transmembrane region" description="Helical" evidence="1">
    <location>
        <begin position="169"/>
        <end position="189"/>
    </location>
</feature>
<proteinExistence type="predicted"/>
<dbReference type="AlphaFoldDB" id="A0A8H3U4Q2"/>
<keyword evidence="1" id="KW-0472">Membrane</keyword>
<evidence type="ECO:0000256" key="1">
    <source>
        <dbReference type="SAM" id="Phobius"/>
    </source>
</evidence>
<feature type="transmembrane region" description="Helical" evidence="1">
    <location>
        <begin position="246"/>
        <end position="267"/>
    </location>
</feature>
<organism evidence="2 3">
    <name type="scientific">Venturia inaequalis</name>
    <name type="common">Apple scab fungus</name>
    <dbReference type="NCBI Taxonomy" id="5025"/>
    <lineage>
        <taxon>Eukaryota</taxon>
        <taxon>Fungi</taxon>
        <taxon>Dikarya</taxon>
        <taxon>Ascomycota</taxon>
        <taxon>Pezizomycotina</taxon>
        <taxon>Dothideomycetes</taxon>
        <taxon>Pleosporomycetidae</taxon>
        <taxon>Venturiales</taxon>
        <taxon>Venturiaceae</taxon>
        <taxon>Venturia</taxon>
    </lineage>
</organism>
<reference evidence="2 3" key="1">
    <citation type="submission" date="2019-11" db="EMBL/GenBank/DDBJ databases">
        <title>Venturia inaequalis Genome Resource.</title>
        <authorList>
            <person name="Lichtner F.J."/>
        </authorList>
    </citation>
    <scope>NUCLEOTIDE SEQUENCE [LARGE SCALE GENOMIC DNA]</scope>
    <source>
        <strain evidence="2">Bline_iso_100314</strain>
    </source>
</reference>
<accession>A0A8H3U4Q2</accession>